<dbReference type="GO" id="GO:0034605">
    <property type="term" value="P:cellular response to heat"/>
    <property type="evidence" value="ECO:0007669"/>
    <property type="project" value="TreeGrafter"/>
</dbReference>
<dbReference type="PROSITE" id="PS01031">
    <property type="entry name" value="SHSP"/>
    <property type="match status" value="2"/>
</dbReference>
<dbReference type="CDD" id="cd06464">
    <property type="entry name" value="ACD_sHsps-like"/>
    <property type="match status" value="2"/>
</dbReference>
<comment type="caution">
    <text evidence="9">The sequence shown here is derived from an EMBL/GenBank/DDBJ whole genome shotgun (WGS) entry which is preliminary data.</text>
</comment>
<keyword evidence="2" id="KW-1003">Cell membrane</keyword>
<evidence type="ECO:0000313" key="10">
    <source>
        <dbReference type="Proteomes" id="UP000823749"/>
    </source>
</evidence>
<feature type="compositionally biased region" description="Polar residues" evidence="6">
    <location>
        <begin position="283"/>
        <end position="300"/>
    </location>
</feature>
<feature type="domain" description="SHSP" evidence="8">
    <location>
        <begin position="170"/>
        <end position="278"/>
    </location>
</feature>
<keyword evidence="7" id="KW-0472">Membrane</keyword>
<keyword evidence="7" id="KW-1133">Transmembrane helix</keyword>
<dbReference type="InterPro" id="IPR002068">
    <property type="entry name" value="A-crystallin/Hsp20_dom"/>
</dbReference>
<dbReference type="PANTHER" id="PTHR43670:SF114">
    <property type="entry name" value="OS05G0592000 PROTEIN"/>
    <property type="match status" value="1"/>
</dbReference>
<organism evidence="9 10">
    <name type="scientific">Rhododendron griersonianum</name>
    <dbReference type="NCBI Taxonomy" id="479676"/>
    <lineage>
        <taxon>Eukaryota</taxon>
        <taxon>Viridiplantae</taxon>
        <taxon>Streptophyta</taxon>
        <taxon>Embryophyta</taxon>
        <taxon>Tracheophyta</taxon>
        <taxon>Spermatophyta</taxon>
        <taxon>Magnoliopsida</taxon>
        <taxon>eudicotyledons</taxon>
        <taxon>Gunneridae</taxon>
        <taxon>Pentapetalae</taxon>
        <taxon>asterids</taxon>
        <taxon>Ericales</taxon>
        <taxon>Ericaceae</taxon>
        <taxon>Ericoideae</taxon>
        <taxon>Rhodoreae</taxon>
        <taxon>Rhododendron</taxon>
    </lineage>
</organism>
<evidence type="ECO:0000256" key="2">
    <source>
        <dbReference type="ARBA" id="ARBA00022475"/>
    </source>
</evidence>
<dbReference type="PANTHER" id="PTHR43670">
    <property type="entry name" value="HEAT SHOCK PROTEIN 26"/>
    <property type="match status" value="1"/>
</dbReference>
<accession>A0AAV6KVJ3</accession>
<dbReference type="Gene3D" id="2.60.40.790">
    <property type="match status" value="2"/>
</dbReference>
<keyword evidence="7" id="KW-0812">Transmembrane</keyword>
<comment type="subcellular location">
    <subcellularLocation>
        <location evidence="1">Cell membrane</location>
        <topology evidence="1">Single-pass membrane protein</topology>
    </subcellularLocation>
</comment>
<feature type="compositionally biased region" description="Low complexity" evidence="6">
    <location>
        <begin position="7"/>
        <end position="20"/>
    </location>
</feature>
<feature type="compositionally biased region" description="Polar residues" evidence="6">
    <location>
        <begin position="148"/>
        <end position="159"/>
    </location>
</feature>
<feature type="transmembrane region" description="Helical" evidence="7">
    <location>
        <begin position="181"/>
        <end position="199"/>
    </location>
</feature>
<keyword evidence="10" id="KW-1185">Reference proteome</keyword>
<dbReference type="GO" id="GO:0005886">
    <property type="term" value="C:plasma membrane"/>
    <property type="evidence" value="ECO:0007669"/>
    <property type="project" value="UniProtKB-SubCell"/>
</dbReference>
<dbReference type="Pfam" id="PF00011">
    <property type="entry name" value="HSP20"/>
    <property type="match status" value="2"/>
</dbReference>
<evidence type="ECO:0000256" key="5">
    <source>
        <dbReference type="RuleBase" id="RU003616"/>
    </source>
</evidence>
<reference evidence="9" key="1">
    <citation type="submission" date="2020-08" db="EMBL/GenBank/DDBJ databases">
        <title>Plant Genome Project.</title>
        <authorList>
            <person name="Zhang R.-G."/>
        </authorList>
    </citation>
    <scope>NUCLEOTIDE SEQUENCE</scope>
    <source>
        <strain evidence="9">WSP0</strain>
        <tissue evidence="9">Leaf</tissue>
    </source>
</reference>
<dbReference type="EMBL" id="JACTNZ010000003">
    <property type="protein sequence ID" value="KAG5556264.1"/>
    <property type="molecule type" value="Genomic_DNA"/>
</dbReference>
<comment type="similarity">
    <text evidence="4 5">Belongs to the small heat shock protein (HSP20) family.</text>
</comment>
<dbReference type="InterPro" id="IPR008978">
    <property type="entry name" value="HSP20-like_chaperone"/>
</dbReference>
<feature type="compositionally biased region" description="Low complexity" evidence="6">
    <location>
        <begin position="138"/>
        <end position="147"/>
    </location>
</feature>
<evidence type="ECO:0000256" key="1">
    <source>
        <dbReference type="ARBA" id="ARBA00004162"/>
    </source>
</evidence>
<proteinExistence type="inferred from homology"/>
<protein>
    <recommendedName>
        <fullName evidence="8">SHSP domain-containing protein</fullName>
    </recommendedName>
</protein>
<evidence type="ECO:0000256" key="3">
    <source>
        <dbReference type="ARBA" id="ARBA00022821"/>
    </source>
</evidence>
<dbReference type="AlphaFoldDB" id="A0AAV6KVJ3"/>
<feature type="transmembrane region" description="Helical" evidence="7">
    <location>
        <begin position="322"/>
        <end position="344"/>
    </location>
</feature>
<evidence type="ECO:0000259" key="8">
    <source>
        <dbReference type="PROSITE" id="PS01031"/>
    </source>
</evidence>
<gene>
    <name evidence="9" type="ORF">RHGRI_006765</name>
</gene>
<feature type="domain" description="SHSP" evidence="8">
    <location>
        <begin position="27"/>
        <end position="134"/>
    </location>
</feature>
<keyword evidence="3" id="KW-0611">Plant defense</keyword>
<dbReference type="Proteomes" id="UP000823749">
    <property type="component" value="Chromosome 3"/>
</dbReference>
<dbReference type="GO" id="GO:0006952">
    <property type="term" value="P:defense response"/>
    <property type="evidence" value="ECO:0007669"/>
    <property type="project" value="UniProtKB-KW"/>
</dbReference>
<feature type="region of interest" description="Disordered" evidence="6">
    <location>
        <begin position="138"/>
        <end position="160"/>
    </location>
</feature>
<evidence type="ECO:0000256" key="7">
    <source>
        <dbReference type="SAM" id="Phobius"/>
    </source>
</evidence>
<feature type="region of interest" description="Disordered" evidence="6">
    <location>
        <begin position="1"/>
        <end position="20"/>
    </location>
</feature>
<feature type="region of interest" description="Disordered" evidence="6">
    <location>
        <begin position="280"/>
        <end position="301"/>
    </location>
</feature>
<evidence type="ECO:0000256" key="4">
    <source>
        <dbReference type="PROSITE-ProRule" id="PRU00285"/>
    </source>
</evidence>
<name>A0AAV6KVJ3_9ERIC</name>
<evidence type="ECO:0000313" key="9">
    <source>
        <dbReference type="EMBL" id="KAG5556264.1"/>
    </source>
</evidence>
<sequence>MKPPTNTAAKGAATAPAPADAKAGDAMLTYDDFEPFCNWRREEGKETLVIHVAEFKRDQMKVHLSNRGTLRITGERPIDGTKWSRFAKEIKVPKDCNPNEIIAKFTNAGLLHIIMPKKTSIELETKQEQPIRIVPHQDQAQAQDQDQNVQPKTKGTQGQVAEESRTVFSVAKQTIIRDRKVVMGVALVVVVAVMVALEFKRDQMKVHLSNRGTLRVTGERPIDGTKRSRFAKEIEVPKDCNPNEITAKFTNAGLLHIIMPKKTSVELETEQDQPIQVVPEQQAKAQDQINAQPTKGTQGQLADESRKVFSVAKQTIIRDRKVVMGGALVVVLAVVVALGVFATYKYTRPAPNV</sequence>
<evidence type="ECO:0000256" key="6">
    <source>
        <dbReference type="SAM" id="MobiDB-lite"/>
    </source>
</evidence>
<dbReference type="SUPFAM" id="SSF49764">
    <property type="entry name" value="HSP20-like chaperones"/>
    <property type="match status" value="2"/>
</dbReference>